<name>A0A6A5VGZ6_9PLEO</name>
<dbReference type="SUPFAM" id="SSF50978">
    <property type="entry name" value="WD40 repeat-like"/>
    <property type="match status" value="1"/>
</dbReference>
<feature type="chain" id="PRO_5025341966" evidence="4">
    <location>
        <begin position="19"/>
        <end position="426"/>
    </location>
</feature>
<accession>A0A6A5VGZ6</accession>
<dbReference type="PROSITE" id="PS50082">
    <property type="entry name" value="WD_REPEATS_2"/>
    <property type="match status" value="1"/>
</dbReference>
<dbReference type="InterPro" id="IPR036322">
    <property type="entry name" value="WD40_repeat_dom_sf"/>
</dbReference>
<feature type="repeat" description="WD" evidence="3">
    <location>
        <begin position="209"/>
        <end position="250"/>
    </location>
</feature>
<evidence type="ECO:0000256" key="1">
    <source>
        <dbReference type="ARBA" id="ARBA00022574"/>
    </source>
</evidence>
<dbReference type="Pfam" id="PF00400">
    <property type="entry name" value="WD40"/>
    <property type="match status" value="3"/>
</dbReference>
<keyword evidence="1 3" id="KW-0853">WD repeat</keyword>
<keyword evidence="2" id="KW-0677">Repeat</keyword>
<keyword evidence="4" id="KW-0732">Signal</keyword>
<dbReference type="Gene3D" id="2.130.10.10">
    <property type="entry name" value="YVTN repeat-like/Quinoprotein amine dehydrogenase"/>
    <property type="match status" value="1"/>
</dbReference>
<dbReference type="PANTHER" id="PTHR19848">
    <property type="entry name" value="WD40 REPEAT PROTEIN"/>
    <property type="match status" value="1"/>
</dbReference>
<dbReference type="PANTHER" id="PTHR19848:SF8">
    <property type="entry name" value="F-BOX AND WD REPEAT DOMAIN CONTAINING 7"/>
    <property type="match status" value="1"/>
</dbReference>
<evidence type="ECO:0000256" key="3">
    <source>
        <dbReference type="PROSITE-ProRule" id="PRU00221"/>
    </source>
</evidence>
<dbReference type="SMART" id="SM00320">
    <property type="entry name" value="WD40"/>
    <property type="match status" value="3"/>
</dbReference>
<protein>
    <submittedName>
        <fullName evidence="5">WD40 repeat-like protein</fullName>
    </submittedName>
</protein>
<dbReference type="OrthoDB" id="1367865at2759"/>
<dbReference type="InterPro" id="IPR015943">
    <property type="entry name" value="WD40/YVTN_repeat-like_dom_sf"/>
</dbReference>
<dbReference type="InterPro" id="IPR001680">
    <property type="entry name" value="WD40_rpt"/>
</dbReference>
<sequence>MTAGTLLVFSTIISSSLSFPTTAWPAKGEARKLSTHAAVNASFFDWQKDGQPAQWANSYPKTWDSEIVKYTQPSPSYLTTAGPGSVTPDGNLLIMGNTTNIRITDLATGNTTADFAVEGAELMNRMRSITAPSGGYSLIVTFQLDYENKTLQEYTLSLSGIPSSTPISREGGSTAFEAHPFSNDGRYFAAHRDEGRIYSLSDPDYALTLSRYTFDLIGADWSSDGATIATAGFDGVGKLWDAHTGTFIRDIYAGVNAWNVQFSLDGKHIATGGEDQTVRIYTTGGNFTSEPIATFDGFPDWVRSLEWSPKGDFLAGGGWDQVQVYSMAEERVVQKREGEAGSGQDASEVKDLVWLDGGRKIAYRVFAGLEVYNFDANLKYRWGRGEEDDFVVGVDYVQTWFLPEKGWAGGFDPDHAVRFWEFDAEA</sequence>
<evidence type="ECO:0000256" key="2">
    <source>
        <dbReference type="ARBA" id="ARBA00022737"/>
    </source>
</evidence>
<dbReference type="AlphaFoldDB" id="A0A6A5VGZ6"/>
<evidence type="ECO:0000256" key="4">
    <source>
        <dbReference type="SAM" id="SignalP"/>
    </source>
</evidence>
<reference evidence="5" key="1">
    <citation type="journal article" date="2020" name="Stud. Mycol.">
        <title>101 Dothideomycetes genomes: a test case for predicting lifestyles and emergence of pathogens.</title>
        <authorList>
            <person name="Haridas S."/>
            <person name="Albert R."/>
            <person name="Binder M."/>
            <person name="Bloem J."/>
            <person name="Labutti K."/>
            <person name="Salamov A."/>
            <person name="Andreopoulos B."/>
            <person name="Baker S."/>
            <person name="Barry K."/>
            <person name="Bills G."/>
            <person name="Bluhm B."/>
            <person name="Cannon C."/>
            <person name="Castanera R."/>
            <person name="Culley D."/>
            <person name="Daum C."/>
            <person name="Ezra D."/>
            <person name="Gonzalez J."/>
            <person name="Henrissat B."/>
            <person name="Kuo A."/>
            <person name="Liang C."/>
            <person name="Lipzen A."/>
            <person name="Lutzoni F."/>
            <person name="Magnuson J."/>
            <person name="Mondo S."/>
            <person name="Nolan M."/>
            <person name="Ohm R."/>
            <person name="Pangilinan J."/>
            <person name="Park H.-J."/>
            <person name="Ramirez L."/>
            <person name="Alfaro M."/>
            <person name="Sun H."/>
            <person name="Tritt A."/>
            <person name="Yoshinaga Y."/>
            <person name="Zwiers L.-H."/>
            <person name="Turgeon B."/>
            <person name="Goodwin S."/>
            <person name="Spatafora J."/>
            <person name="Crous P."/>
            <person name="Grigoriev I."/>
        </authorList>
    </citation>
    <scope>NUCLEOTIDE SEQUENCE</scope>
    <source>
        <strain evidence="5">CBS 107.79</strain>
    </source>
</reference>
<feature type="signal peptide" evidence="4">
    <location>
        <begin position="1"/>
        <end position="18"/>
    </location>
</feature>
<organism evidence="5 6">
    <name type="scientific">Bimuria novae-zelandiae CBS 107.79</name>
    <dbReference type="NCBI Taxonomy" id="1447943"/>
    <lineage>
        <taxon>Eukaryota</taxon>
        <taxon>Fungi</taxon>
        <taxon>Dikarya</taxon>
        <taxon>Ascomycota</taxon>
        <taxon>Pezizomycotina</taxon>
        <taxon>Dothideomycetes</taxon>
        <taxon>Pleosporomycetidae</taxon>
        <taxon>Pleosporales</taxon>
        <taxon>Massarineae</taxon>
        <taxon>Didymosphaeriaceae</taxon>
        <taxon>Bimuria</taxon>
    </lineage>
</organism>
<gene>
    <name evidence="5" type="ORF">BU23DRAFT_629994</name>
</gene>
<dbReference type="Proteomes" id="UP000800036">
    <property type="component" value="Unassembled WGS sequence"/>
</dbReference>
<dbReference type="EMBL" id="ML976667">
    <property type="protein sequence ID" value="KAF1976315.1"/>
    <property type="molecule type" value="Genomic_DNA"/>
</dbReference>
<evidence type="ECO:0000313" key="6">
    <source>
        <dbReference type="Proteomes" id="UP000800036"/>
    </source>
</evidence>
<evidence type="ECO:0000313" key="5">
    <source>
        <dbReference type="EMBL" id="KAF1976315.1"/>
    </source>
</evidence>
<proteinExistence type="predicted"/>
<keyword evidence="6" id="KW-1185">Reference proteome</keyword>